<dbReference type="InterPro" id="IPR036259">
    <property type="entry name" value="MFS_trans_sf"/>
</dbReference>
<reference evidence="8 9" key="1">
    <citation type="submission" date="2021-01" db="EMBL/GenBank/DDBJ databases">
        <title>Whole genome shotgun sequence of Planobispora longispora NBRC 13918.</title>
        <authorList>
            <person name="Komaki H."/>
            <person name="Tamura T."/>
        </authorList>
    </citation>
    <scope>NUCLEOTIDE SEQUENCE [LARGE SCALE GENOMIC DNA]</scope>
    <source>
        <strain evidence="8 9">NBRC 13918</strain>
    </source>
</reference>
<dbReference type="InterPro" id="IPR011701">
    <property type="entry name" value="MFS"/>
</dbReference>
<dbReference type="PROSITE" id="PS50850">
    <property type="entry name" value="MFS"/>
    <property type="match status" value="1"/>
</dbReference>
<dbReference type="PANTHER" id="PTHR43124">
    <property type="entry name" value="PURINE EFFLUX PUMP PBUE"/>
    <property type="match status" value="1"/>
</dbReference>
<keyword evidence="9" id="KW-1185">Reference proteome</keyword>
<protein>
    <submittedName>
        <fullName evidence="8">Major facilitator superfamily protein</fullName>
    </submittedName>
</protein>
<dbReference type="AlphaFoldDB" id="A0A8J3RH70"/>
<accession>A0A8J3RH70</accession>
<name>A0A8J3RH70_9ACTN</name>
<evidence type="ECO:0000256" key="2">
    <source>
        <dbReference type="ARBA" id="ARBA00022475"/>
    </source>
</evidence>
<dbReference type="InterPro" id="IPR050189">
    <property type="entry name" value="MFS_Efflux_Transporters"/>
</dbReference>
<feature type="transmembrane region" description="Helical" evidence="6">
    <location>
        <begin position="318"/>
        <end position="337"/>
    </location>
</feature>
<evidence type="ECO:0000256" key="4">
    <source>
        <dbReference type="ARBA" id="ARBA00022989"/>
    </source>
</evidence>
<feature type="transmembrane region" description="Helical" evidence="6">
    <location>
        <begin position="232"/>
        <end position="252"/>
    </location>
</feature>
<evidence type="ECO:0000256" key="1">
    <source>
        <dbReference type="ARBA" id="ARBA00004651"/>
    </source>
</evidence>
<feature type="transmembrane region" description="Helical" evidence="6">
    <location>
        <begin position="294"/>
        <end position="312"/>
    </location>
</feature>
<gene>
    <name evidence="8" type="ORF">Plo01_00430</name>
</gene>
<evidence type="ECO:0000256" key="3">
    <source>
        <dbReference type="ARBA" id="ARBA00022692"/>
    </source>
</evidence>
<keyword evidence="3 6" id="KW-0812">Transmembrane</keyword>
<feature type="transmembrane region" description="Helical" evidence="6">
    <location>
        <begin position="64"/>
        <end position="83"/>
    </location>
</feature>
<feature type="domain" description="Major facilitator superfamily (MFS) profile" evidence="7">
    <location>
        <begin position="29"/>
        <end position="401"/>
    </location>
</feature>
<comment type="subcellular location">
    <subcellularLocation>
        <location evidence="1">Cell membrane</location>
        <topology evidence="1">Multi-pass membrane protein</topology>
    </subcellularLocation>
</comment>
<dbReference type="EMBL" id="BOOH01000001">
    <property type="protein sequence ID" value="GIH73614.1"/>
    <property type="molecule type" value="Genomic_DNA"/>
</dbReference>
<keyword evidence="5 6" id="KW-0472">Membrane</keyword>
<dbReference type="Proteomes" id="UP000616724">
    <property type="component" value="Unassembled WGS sequence"/>
</dbReference>
<keyword evidence="4 6" id="KW-1133">Transmembrane helix</keyword>
<feature type="transmembrane region" description="Helical" evidence="6">
    <location>
        <begin position="349"/>
        <end position="373"/>
    </location>
</feature>
<evidence type="ECO:0000259" key="7">
    <source>
        <dbReference type="PROSITE" id="PS50850"/>
    </source>
</evidence>
<feature type="transmembrane region" description="Helical" evidence="6">
    <location>
        <begin position="95"/>
        <end position="114"/>
    </location>
</feature>
<evidence type="ECO:0000256" key="5">
    <source>
        <dbReference type="ARBA" id="ARBA00023136"/>
    </source>
</evidence>
<dbReference type="GO" id="GO:0022857">
    <property type="term" value="F:transmembrane transporter activity"/>
    <property type="evidence" value="ECO:0007669"/>
    <property type="project" value="InterPro"/>
</dbReference>
<feature type="transmembrane region" description="Helical" evidence="6">
    <location>
        <begin position="264"/>
        <end position="282"/>
    </location>
</feature>
<comment type="caution">
    <text evidence="8">The sequence shown here is derived from an EMBL/GenBank/DDBJ whole genome shotgun (WGS) entry which is preliminary data.</text>
</comment>
<dbReference type="InterPro" id="IPR020846">
    <property type="entry name" value="MFS_dom"/>
</dbReference>
<feature type="transmembrane region" description="Helical" evidence="6">
    <location>
        <begin position="120"/>
        <end position="141"/>
    </location>
</feature>
<dbReference type="GO" id="GO:0005886">
    <property type="term" value="C:plasma membrane"/>
    <property type="evidence" value="ECO:0007669"/>
    <property type="project" value="UniProtKB-SubCell"/>
</dbReference>
<sequence>MATVLAMAQTLSPASVSPPAAALAPLGRTVSVFVLTAVLASGQLYMVIPLLDAMAAGWGVPADGLTWLVTAFGAGYAAGFLLFGPLSDRYGRRRLLSYGLPIAAAATALVAASPDLGTAIALRAVQGVAVATFPPAAMAYLAERVEPRRRMVAITSVTSGFLAAAVLLQVAAQVLGGVLGWRGMFLASALAFAVAAAAVRAVMLPDPAREITGSFLSAYRAVPALLGRPALLLRYAATVTVLASFVAVYTGLQVTGAAGTPEALLALRAGGLPSMILVPLLTPWLVKIPALPRAAGALILCALTLVAVGVTTPGATGLALLLAVYVAGISAGGPALNESVARLAGESRGTALALFTFALFLGGSVGPQIATLLGDFRTLLYGLAALLAVGAAGILASSRGR</sequence>
<proteinExistence type="predicted"/>
<keyword evidence="2" id="KW-1003">Cell membrane</keyword>
<evidence type="ECO:0000313" key="9">
    <source>
        <dbReference type="Proteomes" id="UP000616724"/>
    </source>
</evidence>
<feature type="transmembrane region" description="Helical" evidence="6">
    <location>
        <begin position="184"/>
        <end position="203"/>
    </location>
</feature>
<feature type="transmembrane region" description="Helical" evidence="6">
    <location>
        <begin position="32"/>
        <end position="58"/>
    </location>
</feature>
<dbReference type="Pfam" id="PF07690">
    <property type="entry name" value="MFS_1"/>
    <property type="match status" value="1"/>
</dbReference>
<dbReference type="SUPFAM" id="SSF103473">
    <property type="entry name" value="MFS general substrate transporter"/>
    <property type="match status" value="1"/>
</dbReference>
<feature type="transmembrane region" description="Helical" evidence="6">
    <location>
        <begin position="379"/>
        <end position="397"/>
    </location>
</feature>
<evidence type="ECO:0000313" key="8">
    <source>
        <dbReference type="EMBL" id="GIH73614.1"/>
    </source>
</evidence>
<dbReference type="Gene3D" id="1.20.1250.20">
    <property type="entry name" value="MFS general substrate transporter like domains"/>
    <property type="match status" value="1"/>
</dbReference>
<dbReference type="PANTHER" id="PTHR43124:SF3">
    <property type="entry name" value="CHLORAMPHENICOL EFFLUX PUMP RV0191"/>
    <property type="match status" value="1"/>
</dbReference>
<organism evidence="8 9">
    <name type="scientific">Planobispora longispora</name>
    <dbReference type="NCBI Taxonomy" id="28887"/>
    <lineage>
        <taxon>Bacteria</taxon>
        <taxon>Bacillati</taxon>
        <taxon>Actinomycetota</taxon>
        <taxon>Actinomycetes</taxon>
        <taxon>Streptosporangiales</taxon>
        <taxon>Streptosporangiaceae</taxon>
        <taxon>Planobispora</taxon>
    </lineage>
</organism>
<evidence type="ECO:0000256" key="6">
    <source>
        <dbReference type="SAM" id="Phobius"/>
    </source>
</evidence>
<feature type="transmembrane region" description="Helical" evidence="6">
    <location>
        <begin position="153"/>
        <end position="172"/>
    </location>
</feature>